<protein>
    <recommendedName>
        <fullName evidence="2 6">Superoxide dismutase</fullName>
        <ecNumber evidence="2 6">1.15.1.1</ecNumber>
    </recommendedName>
</protein>
<name>A0A1R4HBT0_9GAMM</name>
<dbReference type="AlphaFoldDB" id="A0A1R4HBT0"/>
<dbReference type="Pfam" id="PF02777">
    <property type="entry name" value="Sod_Fe_C"/>
    <property type="match status" value="1"/>
</dbReference>
<dbReference type="PANTHER" id="PTHR43595:SF2">
    <property type="entry name" value="SMALL RIBOSOMAL SUBUNIT PROTEIN MS42"/>
    <property type="match status" value="1"/>
</dbReference>
<feature type="binding site" evidence="5">
    <location>
        <position position="43"/>
    </location>
    <ligand>
        <name>Mn(2+)</name>
        <dbReference type="ChEBI" id="CHEBI:29035"/>
    </ligand>
</feature>
<gene>
    <name evidence="9" type="primary">sodA</name>
    <name evidence="9" type="ORF">CRENPOLYSF2_3350002</name>
</gene>
<organism evidence="9 10">
    <name type="scientific">Crenothrix polyspora</name>
    <dbReference type="NCBI Taxonomy" id="360316"/>
    <lineage>
        <taxon>Bacteria</taxon>
        <taxon>Pseudomonadati</taxon>
        <taxon>Pseudomonadota</taxon>
        <taxon>Gammaproteobacteria</taxon>
        <taxon>Methylococcales</taxon>
        <taxon>Crenotrichaceae</taxon>
        <taxon>Crenothrix</taxon>
    </lineage>
</organism>
<keyword evidence="3 5" id="KW-0479">Metal-binding</keyword>
<comment type="function">
    <text evidence="6">Destroys radicals which are normally produced within the cells and which are toxic to biological systems.</text>
</comment>
<keyword evidence="10" id="KW-1185">Reference proteome</keyword>
<dbReference type="InterPro" id="IPR036314">
    <property type="entry name" value="SOD_C_sf"/>
</dbReference>
<evidence type="ECO:0000256" key="2">
    <source>
        <dbReference type="ARBA" id="ARBA00012682"/>
    </source>
</evidence>
<dbReference type="FunFam" id="3.55.40.20:FF:000004">
    <property type="entry name" value="Superoxide dismutase [Fe]"/>
    <property type="match status" value="1"/>
</dbReference>
<dbReference type="PANTHER" id="PTHR43595">
    <property type="entry name" value="37S RIBOSOMAL PROTEIN S26, MITOCHONDRIAL"/>
    <property type="match status" value="1"/>
</dbReference>
<comment type="similarity">
    <text evidence="1 6">Belongs to the iron/manganese superoxide dismutase family.</text>
</comment>
<feature type="binding site" evidence="5">
    <location>
        <position position="183"/>
    </location>
    <ligand>
        <name>Mn(2+)</name>
        <dbReference type="ChEBI" id="CHEBI:29035"/>
    </ligand>
</feature>
<dbReference type="Proteomes" id="UP000195442">
    <property type="component" value="Unassembled WGS sequence"/>
</dbReference>
<evidence type="ECO:0000256" key="5">
    <source>
        <dbReference type="PIRSR" id="PIRSR000349-1"/>
    </source>
</evidence>
<comment type="catalytic activity">
    <reaction evidence="6">
        <text>2 superoxide + 2 H(+) = H2O2 + O2</text>
        <dbReference type="Rhea" id="RHEA:20696"/>
        <dbReference type="ChEBI" id="CHEBI:15378"/>
        <dbReference type="ChEBI" id="CHEBI:15379"/>
        <dbReference type="ChEBI" id="CHEBI:16240"/>
        <dbReference type="ChEBI" id="CHEBI:18421"/>
        <dbReference type="EC" id="1.15.1.1"/>
    </reaction>
</comment>
<dbReference type="InterPro" id="IPR019832">
    <property type="entry name" value="Mn/Fe_SOD_C"/>
</dbReference>
<dbReference type="Pfam" id="PF00081">
    <property type="entry name" value="Sod_Fe_N"/>
    <property type="match status" value="1"/>
</dbReference>
<evidence type="ECO:0000259" key="7">
    <source>
        <dbReference type="Pfam" id="PF00081"/>
    </source>
</evidence>
<feature type="domain" description="Manganese/iron superoxide dismutase N-terminal" evidence="7">
    <location>
        <begin position="18"/>
        <end position="105"/>
    </location>
</feature>
<dbReference type="GO" id="GO:0046872">
    <property type="term" value="F:metal ion binding"/>
    <property type="evidence" value="ECO:0007669"/>
    <property type="project" value="UniProtKB-KW"/>
</dbReference>
<evidence type="ECO:0000256" key="6">
    <source>
        <dbReference type="RuleBase" id="RU000414"/>
    </source>
</evidence>
<dbReference type="EMBL" id="FUKJ01000263">
    <property type="protein sequence ID" value="SJM93501.1"/>
    <property type="molecule type" value="Genomic_DNA"/>
</dbReference>
<evidence type="ECO:0000313" key="9">
    <source>
        <dbReference type="EMBL" id="SJM93501.1"/>
    </source>
</evidence>
<evidence type="ECO:0000313" key="10">
    <source>
        <dbReference type="Proteomes" id="UP000195442"/>
    </source>
</evidence>
<dbReference type="InterPro" id="IPR036324">
    <property type="entry name" value="Mn/Fe_SOD_N_sf"/>
</dbReference>
<dbReference type="PRINTS" id="PR01703">
    <property type="entry name" value="MNSODISMTASE"/>
</dbReference>
<evidence type="ECO:0000256" key="3">
    <source>
        <dbReference type="ARBA" id="ARBA00022723"/>
    </source>
</evidence>
<dbReference type="PIRSF" id="PIRSF000349">
    <property type="entry name" value="SODismutase"/>
    <property type="match status" value="1"/>
</dbReference>
<dbReference type="GO" id="GO:0004784">
    <property type="term" value="F:superoxide dismutase activity"/>
    <property type="evidence" value="ECO:0007669"/>
    <property type="project" value="UniProtKB-EC"/>
</dbReference>
<evidence type="ECO:0000256" key="4">
    <source>
        <dbReference type="ARBA" id="ARBA00023002"/>
    </source>
</evidence>
<dbReference type="Gene3D" id="3.55.40.20">
    <property type="entry name" value="Iron/manganese superoxide dismutase, C-terminal domain"/>
    <property type="match status" value="1"/>
</dbReference>
<sequence>MNQLLPENMHSTEIALKKHKLPGLTYDYAALEPIIDSRTMLLHHDIHHGGYVEKLNAVLENFPEFHHYSALWLLCNLEKLPKEIRVAVRHNAGGHVNHSMLWRSMKPGIVCEPNGLLREAINRGFGSVAKFKARFEAEGAKLFGSGWVWLVRTPQNGCKLDVITTSGHDNPMMQDCFPLLVNDVWEHAYYRHYENRRPDYLNAWWSVVNWAEVRHRFELSEKPVEEIWAEEEVLFLATQNE</sequence>
<accession>A0A1R4HBT0</accession>
<dbReference type="GO" id="GO:0005737">
    <property type="term" value="C:cytoplasm"/>
    <property type="evidence" value="ECO:0007669"/>
    <property type="project" value="TreeGrafter"/>
</dbReference>
<dbReference type="Gene3D" id="1.10.287.990">
    <property type="entry name" value="Fe,Mn superoxide dismutase (SOD) domain"/>
    <property type="match status" value="1"/>
</dbReference>
<dbReference type="EC" id="1.15.1.1" evidence="2 6"/>
<feature type="binding site" evidence="5">
    <location>
        <position position="187"/>
    </location>
    <ligand>
        <name>Mn(2+)</name>
        <dbReference type="ChEBI" id="CHEBI:29035"/>
    </ligand>
</feature>
<dbReference type="InterPro" id="IPR001189">
    <property type="entry name" value="Mn/Fe_SOD"/>
</dbReference>
<evidence type="ECO:0000256" key="1">
    <source>
        <dbReference type="ARBA" id="ARBA00008714"/>
    </source>
</evidence>
<keyword evidence="4 6" id="KW-0560">Oxidoreductase</keyword>
<feature type="binding site" evidence="5">
    <location>
        <position position="98"/>
    </location>
    <ligand>
        <name>Mn(2+)</name>
        <dbReference type="ChEBI" id="CHEBI:29035"/>
    </ligand>
</feature>
<reference evidence="10" key="1">
    <citation type="submission" date="2017-02" db="EMBL/GenBank/DDBJ databases">
        <authorList>
            <person name="Daims H."/>
        </authorList>
    </citation>
    <scope>NUCLEOTIDE SEQUENCE [LARGE SCALE GENOMIC DNA]</scope>
</reference>
<feature type="domain" description="Manganese/iron superoxide dismutase C-terminal" evidence="8">
    <location>
        <begin position="114"/>
        <end position="216"/>
    </location>
</feature>
<dbReference type="PROSITE" id="PS00088">
    <property type="entry name" value="SOD_MN"/>
    <property type="match status" value="1"/>
</dbReference>
<dbReference type="InterPro" id="IPR019831">
    <property type="entry name" value="Mn/Fe_SOD_N"/>
</dbReference>
<proteinExistence type="inferred from homology"/>
<evidence type="ECO:0000259" key="8">
    <source>
        <dbReference type="Pfam" id="PF02777"/>
    </source>
</evidence>
<dbReference type="SUPFAM" id="SSF54719">
    <property type="entry name" value="Fe,Mn superoxide dismutase (SOD), C-terminal domain"/>
    <property type="match status" value="1"/>
</dbReference>
<dbReference type="InterPro" id="IPR019833">
    <property type="entry name" value="Mn/Fe_SOD_BS"/>
</dbReference>
<dbReference type="RefSeq" id="WP_373407905.1">
    <property type="nucleotide sequence ID" value="NZ_FUKJ01000263.1"/>
</dbReference>
<dbReference type="SUPFAM" id="SSF46609">
    <property type="entry name" value="Fe,Mn superoxide dismutase (SOD), N-terminal domain"/>
    <property type="match status" value="1"/>
</dbReference>